<dbReference type="Proteomes" id="UP000278886">
    <property type="component" value="Chromosome"/>
</dbReference>
<evidence type="ECO:0000313" key="1">
    <source>
        <dbReference type="EMBL" id="AYF97046.1"/>
    </source>
</evidence>
<dbReference type="AlphaFoldDB" id="A0A387B7I6"/>
<keyword evidence="2" id="KW-1185">Reference proteome</keyword>
<dbReference type="OrthoDB" id="3313948at2"/>
<dbReference type="EMBL" id="CP032630">
    <property type="protein sequence ID" value="AYF97046.1"/>
    <property type="molecule type" value="Genomic_DNA"/>
</dbReference>
<dbReference type="RefSeq" id="WP_120761397.1">
    <property type="nucleotide sequence ID" value="NZ_CP032630.1"/>
</dbReference>
<protein>
    <submittedName>
        <fullName evidence="1">Uncharacterized protein</fullName>
    </submittedName>
</protein>
<accession>A0A387B7I6</accession>
<organism evidence="1 2">
    <name type="scientific">Protaetiibacter intestinalis</name>
    <dbReference type="NCBI Taxonomy" id="2419774"/>
    <lineage>
        <taxon>Bacteria</taxon>
        <taxon>Bacillati</taxon>
        <taxon>Actinomycetota</taxon>
        <taxon>Actinomycetes</taxon>
        <taxon>Micrococcales</taxon>
        <taxon>Microbacteriaceae</taxon>
        <taxon>Protaetiibacter</taxon>
    </lineage>
</organism>
<sequence length="479" mass="54411">MPEPDYERELERLVRQLDRMALRVVGRDRSIVLNEGVEAFFKFQEDLFDFQIEVQRHLASLKATTRRSAQARKDAARFRQIRWNARRLGDALAWDHFNKDKQHIAALSHNDLMPIPSTKEDDGVRGTWLAARACAGPDWGIPLLHDITSCLRVGDITFLNVDRKTRKLVHHTVEVKSHRTATEPINDKTENITLQVTLITNEPMPEGLGEVKAAPAIQTRPRWQTDQRFRRQMQRMDAAVQHRKAKLNSINQIGDTTHLTLTRVGEDKHHWAELRRAIRNARKDGTSFFSVDGYAGYIVAYNPEGVTPSDFQRNFPKEALTDELHVEGHERNSMLLQTVPLTDEDASFASEVLPFYMYDIPKRAVSELLSGKLAIVSFLNIARVADALETLGYEIIPDPASGKADGRSFWTRATLNWPEGSFAIETPAPWRQMLISMHEFLGVSSVIAPAAATLDLPARIRFEDFQSSYEQFGSRHPAA</sequence>
<proteinExistence type="predicted"/>
<gene>
    <name evidence="1" type="ORF">D7I47_01455</name>
</gene>
<name>A0A387B7I6_9MICO</name>
<evidence type="ECO:0000313" key="2">
    <source>
        <dbReference type="Proteomes" id="UP000278886"/>
    </source>
</evidence>
<dbReference type="KEGG" id="lyd:D7I47_01455"/>
<reference evidence="2" key="1">
    <citation type="submission" date="2018-09" db="EMBL/GenBank/DDBJ databases">
        <title>Genome sequencing of strain 2DFWR-13.</title>
        <authorList>
            <person name="Heo J."/>
            <person name="Kim S.-J."/>
            <person name="Kwon S.-W."/>
        </authorList>
    </citation>
    <scope>NUCLEOTIDE SEQUENCE [LARGE SCALE GENOMIC DNA]</scope>
    <source>
        <strain evidence="2">2DFWR-13</strain>
    </source>
</reference>